<feature type="chain" id="PRO_5042955192" description="Thioredoxin domain-containing protein" evidence="7">
    <location>
        <begin position="25"/>
        <end position="360"/>
    </location>
</feature>
<evidence type="ECO:0000256" key="4">
    <source>
        <dbReference type="ARBA" id="ARBA00022989"/>
    </source>
</evidence>
<evidence type="ECO:0000313" key="10">
    <source>
        <dbReference type="Proteomes" id="UP001346149"/>
    </source>
</evidence>
<keyword evidence="6" id="KW-0325">Glycoprotein</keyword>
<evidence type="ECO:0000256" key="5">
    <source>
        <dbReference type="ARBA" id="ARBA00023136"/>
    </source>
</evidence>
<dbReference type="CDD" id="cd02999">
    <property type="entry name" value="PDI_a_ERp44_like"/>
    <property type="match status" value="1"/>
</dbReference>
<comment type="subcellular location">
    <subcellularLocation>
        <location evidence="1">Membrane</location>
        <topology evidence="1">Single-pass membrane protein</topology>
    </subcellularLocation>
</comment>
<dbReference type="InterPro" id="IPR036249">
    <property type="entry name" value="Thioredoxin-like_sf"/>
</dbReference>
<evidence type="ECO:0000259" key="8">
    <source>
        <dbReference type="PROSITE" id="PS51352"/>
    </source>
</evidence>
<evidence type="ECO:0000256" key="7">
    <source>
        <dbReference type="SAM" id="SignalP"/>
    </source>
</evidence>
<evidence type="ECO:0000256" key="6">
    <source>
        <dbReference type="ARBA" id="ARBA00023180"/>
    </source>
</evidence>
<comment type="caution">
    <text evidence="9">The sequence shown here is derived from an EMBL/GenBank/DDBJ whole genome shotgun (WGS) entry which is preliminary data.</text>
</comment>
<reference evidence="9 10" key="1">
    <citation type="journal article" date="2023" name="Hortic Res">
        <title>Pangenome of water caltrop reveals structural variations and asymmetric subgenome divergence after allopolyploidization.</title>
        <authorList>
            <person name="Zhang X."/>
            <person name="Chen Y."/>
            <person name="Wang L."/>
            <person name="Yuan Y."/>
            <person name="Fang M."/>
            <person name="Shi L."/>
            <person name="Lu R."/>
            <person name="Comes H.P."/>
            <person name="Ma Y."/>
            <person name="Chen Y."/>
            <person name="Huang G."/>
            <person name="Zhou Y."/>
            <person name="Zheng Z."/>
            <person name="Qiu Y."/>
        </authorList>
    </citation>
    <scope>NUCLEOTIDE SEQUENCE [LARGE SCALE GENOMIC DNA]</scope>
    <source>
        <strain evidence="9">F231</strain>
    </source>
</reference>
<name>A0AAN7RF52_TRANT</name>
<keyword evidence="4" id="KW-1133">Transmembrane helix</keyword>
<dbReference type="AlphaFoldDB" id="A0AAN7RF52"/>
<evidence type="ECO:0000313" key="9">
    <source>
        <dbReference type="EMBL" id="KAK4795333.1"/>
    </source>
</evidence>
<keyword evidence="5" id="KW-0472">Membrane</keyword>
<dbReference type="GO" id="GO:0016020">
    <property type="term" value="C:membrane"/>
    <property type="evidence" value="ECO:0007669"/>
    <property type="project" value="UniProtKB-SubCell"/>
</dbReference>
<dbReference type="Pfam" id="PF00085">
    <property type="entry name" value="Thioredoxin"/>
    <property type="match status" value="1"/>
</dbReference>
<evidence type="ECO:0000256" key="1">
    <source>
        <dbReference type="ARBA" id="ARBA00004167"/>
    </source>
</evidence>
<dbReference type="PROSITE" id="PS51352">
    <property type="entry name" value="THIOREDOXIN_2"/>
    <property type="match status" value="1"/>
</dbReference>
<dbReference type="PANTHER" id="PTHR46854">
    <property type="entry name" value="5'-ADENYLYLSULFATE REDUCTASE-LIKE 4-RELATED"/>
    <property type="match status" value="1"/>
</dbReference>
<evidence type="ECO:0000256" key="2">
    <source>
        <dbReference type="ARBA" id="ARBA00022692"/>
    </source>
</evidence>
<keyword evidence="3 7" id="KW-0732">Signal</keyword>
<organism evidence="9 10">
    <name type="scientific">Trapa natans</name>
    <name type="common">Water chestnut</name>
    <dbReference type="NCBI Taxonomy" id="22666"/>
    <lineage>
        <taxon>Eukaryota</taxon>
        <taxon>Viridiplantae</taxon>
        <taxon>Streptophyta</taxon>
        <taxon>Embryophyta</taxon>
        <taxon>Tracheophyta</taxon>
        <taxon>Spermatophyta</taxon>
        <taxon>Magnoliopsida</taxon>
        <taxon>eudicotyledons</taxon>
        <taxon>Gunneridae</taxon>
        <taxon>Pentapetalae</taxon>
        <taxon>rosids</taxon>
        <taxon>malvids</taxon>
        <taxon>Myrtales</taxon>
        <taxon>Lythraceae</taxon>
        <taxon>Trapa</taxon>
    </lineage>
</organism>
<feature type="signal peptide" evidence="7">
    <location>
        <begin position="1"/>
        <end position="24"/>
    </location>
</feature>
<accession>A0AAN7RF52</accession>
<gene>
    <name evidence="9" type="ORF">SAY86_013327</name>
</gene>
<proteinExistence type="predicted"/>
<dbReference type="InterPro" id="IPR044606">
    <property type="entry name" value="APRL4/6"/>
</dbReference>
<dbReference type="Proteomes" id="UP001346149">
    <property type="component" value="Unassembled WGS sequence"/>
</dbReference>
<dbReference type="SUPFAM" id="SSF52833">
    <property type="entry name" value="Thioredoxin-like"/>
    <property type="match status" value="1"/>
</dbReference>
<evidence type="ECO:0000256" key="3">
    <source>
        <dbReference type="ARBA" id="ARBA00022729"/>
    </source>
</evidence>
<dbReference type="EMBL" id="JAXQNO010000007">
    <property type="protein sequence ID" value="KAK4795333.1"/>
    <property type="molecule type" value="Genomic_DNA"/>
</dbReference>
<dbReference type="PANTHER" id="PTHR46854:SF1">
    <property type="entry name" value="5'-ADENYLYLSULFATE REDUCTASE-LIKE 4-RELATED"/>
    <property type="match status" value="1"/>
</dbReference>
<keyword evidence="2" id="KW-0812">Transmembrane</keyword>
<protein>
    <recommendedName>
        <fullName evidence="8">Thioredoxin domain-containing protein</fullName>
    </recommendedName>
</protein>
<dbReference type="InterPro" id="IPR013766">
    <property type="entry name" value="Thioredoxin_domain"/>
</dbReference>
<sequence length="360" mass="41075">MRSFWEAGVLVLLVLGRLVPSTSALSGTDPALCEKESISELILGFRDNHCPLHGFSDLLMFVRVTEGDEVSLQRALNLIQRNSHKYVAVLFHASWCPFSRVFGPIFSLLSSMYPFIPHVSIEESAVRPSILSKYGVHGFPILFIMNSTTRVRYHGTRSLSSLVAFYNDVTGMESSTQDCTILEDRRDIPPDHKEHGNHEVENCPFWWARSPENLLQQETCLALATIFVILRLLYFLYPTICQLSYRIWVYIRNVRLLSSLDNLLSYLKQAVPLRSCLREPSKRRNLQEGAMNARVWASKSLARVEIGDASTSRKSICCRELALNLHAIYTDPASGREISKVVHLNESYLHQQYQLLEKKQ</sequence>
<dbReference type="Gene3D" id="3.40.30.10">
    <property type="entry name" value="Glutaredoxin"/>
    <property type="match status" value="1"/>
</dbReference>
<keyword evidence="10" id="KW-1185">Reference proteome</keyword>
<feature type="domain" description="Thioredoxin" evidence="8">
    <location>
        <begin position="13"/>
        <end position="171"/>
    </location>
</feature>